<dbReference type="EMBL" id="JASCZI010090680">
    <property type="protein sequence ID" value="MED6144835.1"/>
    <property type="molecule type" value="Genomic_DNA"/>
</dbReference>
<accession>A0ABU6T8I1</accession>
<protein>
    <submittedName>
        <fullName evidence="1">Uncharacterized protein</fullName>
    </submittedName>
</protein>
<gene>
    <name evidence="1" type="ORF">PIB30_019267</name>
</gene>
<dbReference type="Proteomes" id="UP001341840">
    <property type="component" value="Unassembled WGS sequence"/>
</dbReference>
<reference evidence="1 2" key="1">
    <citation type="journal article" date="2023" name="Plants (Basel)">
        <title>Bridging the Gap: Combining Genomics and Transcriptomics Approaches to Understand Stylosanthes scabra, an Orphan Legume from the Brazilian Caatinga.</title>
        <authorList>
            <person name="Ferreira-Neto J.R.C."/>
            <person name="da Silva M.D."/>
            <person name="Binneck E."/>
            <person name="de Melo N.F."/>
            <person name="da Silva R.H."/>
            <person name="de Melo A.L.T.M."/>
            <person name="Pandolfi V."/>
            <person name="Bustamante F.O."/>
            <person name="Brasileiro-Vidal A.C."/>
            <person name="Benko-Iseppon A.M."/>
        </authorList>
    </citation>
    <scope>NUCLEOTIDE SEQUENCE [LARGE SCALE GENOMIC DNA]</scope>
    <source>
        <tissue evidence="1">Leaves</tissue>
    </source>
</reference>
<sequence>MSRSNSNPDLFLFDPKIERTLRRAWQVKRQVELENTLRSQAARLESNNDFIHLSDSDSDSCTTSSDTAGTFIMGETLTLKQIGGASMKRLVPSYSQDRFRIPCCLKTRSLL</sequence>
<evidence type="ECO:0000313" key="2">
    <source>
        <dbReference type="Proteomes" id="UP001341840"/>
    </source>
</evidence>
<keyword evidence="2" id="KW-1185">Reference proteome</keyword>
<organism evidence="1 2">
    <name type="scientific">Stylosanthes scabra</name>
    <dbReference type="NCBI Taxonomy" id="79078"/>
    <lineage>
        <taxon>Eukaryota</taxon>
        <taxon>Viridiplantae</taxon>
        <taxon>Streptophyta</taxon>
        <taxon>Embryophyta</taxon>
        <taxon>Tracheophyta</taxon>
        <taxon>Spermatophyta</taxon>
        <taxon>Magnoliopsida</taxon>
        <taxon>eudicotyledons</taxon>
        <taxon>Gunneridae</taxon>
        <taxon>Pentapetalae</taxon>
        <taxon>rosids</taxon>
        <taxon>fabids</taxon>
        <taxon>Fabales</taxon>
        <taxon>Fabaceae</taxon>
        <taxon>Papilionoideae</taxon>
        <taxon>50 kb inversion clade</taxon>
        <taxon>dalbergioids sensu lato</taxon>
        <taxon>Dalbergieae</taxon>
        <taxon>Pterocarpus clade</taxon>
        <taxon>Stylosanthes</taxon>
    </lineage>
</organism>
<comment type="caution">
    <text evidence="1">The sequence shown here is derived from an EMBL/GenBank/DDBJ whole genome shotgun (WGS) entry which is preliminary data.</text>
</comment>
<proteinExistence type="predicted"/>
<name>A0ABU6T8I1_9FABA</name>
<evidence type="ECO:0000313" key="1">
    <source>
        <dbReference type="EMBL" id="MED6144835.1"/>
    </source>
</evidence>